<accession>A0ABM8CSX2</accession>
<sequence>MPVMMSAILPHADHPFDSRRTRARRRDEVYGYQHRPSVLPLPLSLQDQPHMAVAFTERTPRSCAVDLDAPMVFGCGSAQSAYGTVSARGRIASGAY</sequence>
<organism evidence="1 2">
    <name type="scientific">Nocardia sputorum</name>
    <dbReference type="NCBI Taxonomy" id="2984338"/>
    <lineage>
        <taxon>Bacteria</taxon>
        <taxon>Bacillati</taxon>
        <taxon>Actinomycetota</taxon>
        <taxon>Actinomycetes</taxon>
        <taxon>Mycobacteriales</taxon>
        <taxon>Nocardiaceae</taxon>
        <taxon>Nocardia</taxon>
    </lineage>
</organism>
<name>A0ABM8CSX2_9NOCA</name>
<dbReference type="Proteomes" id="UP001317870">
    <property type="component" value="Chromosome"/>
</dbReference>
<proteinExistence type="predicted"/>
<evidence type="ECO:0000313" key="2">
    <source>
        <dbReference type="Proteomes" id="UP001317870"/>
    </source>
</evidence>
<evidence type="ECO:0000313" key="1">
    <source>
        <dbReference type="EMBL" id="BDT97999.1"/>
    </source>
</evidence>
<keyword evidence="2" id="KW-1185">Reference proteome</keyword>
<gene>
    <name evidence="1" type="ORF">IFM12276_10280</name>
</gene>
<dbReference type="EMBL" id="AP026978">
    <property type="protein sequence ID" value="BDT97999.1"/>
    <property type="molecule type" value="Genomic_DNA"/>
</dbReference>
<reference evidence="1 2" key="1">
    <citation type="submission" date="2022-11" db="EMBL/GenBank/DDBJ databases">
        <title>Genome Sequencing of Nocardia sp. ON39_IFM12276 and assembly.</title>
        <authorList>
            <person name="Shimojima M."/>
            <person name="Toyokawa M."/>
            <person name="Uesaka K."/>
        </authorList>
    </citation>
    <scope>NUCLEOTIDE SEQUENCE [LARGE SCALE GENOMIC DNA]</scope>
    <source>
        <strain evidence="1 2">IFM 12276</strain>
    </source>
</reference>
<protein>
    <submittedName>
        <fullName evidence="1">Uncharacterized protein</fullName>
    </submittedName>
</protein>